<dbReference type="PANTHER" id="PTHR11361">
    <property type="entry name" value="DNA MISMATCH REPAIR PROTEIN MUTS FAMILY MEMBER"/>
    <property type="match status" value="1"/>
</dbReference>
<dbReference type="InterPro" id="IPR027417">
    <property type="entry name" value="P-loop_NTPase"/>
</dbReference>
<dbReference type="InterPro" id="IPR045076">
    <property type="entry name" value="MutS"/>
</dbReference>
<feature type="domain" description="DNA mismatch repair protein MutS core" evidence="4">
    <location>
        <begin position="19"/>
        <end position="322"/>
    </location>
</feature>
<dbReference type="InterPro" id="IPR000432">
    <property type="entry name" value="DNA_mismatch_repair_MutS_C"/>
</dbReference>
<dbReference type="GO" id="GO:0030983">
    <property type="term" value="F:mismatched DNA binding"/>
    <property type="evidence" value="ECO:0007669"/>
    <property type="project" value="InterPro"/>
</dbReference>
<dbReference type="EMBL" id="FXAU01000001">
    <property type="protein sequence ID" value="SMG07831.1"/>
    <property type="molecule type" value="Genomic_DNA"/>
</dbReference>
<proteinExistence type="predicted"/>
<dbReference type="Gene3D" id="3.40.50.300">
    <property type="entry name" value="P-loop containing nucleotide triphosphate hydrolases"/>
    <property type="match status" value="1"/>
</dbReference>
<dbReference type="InterPro" id="IPR005747">
    <property type="entry name" value="MutS2"/>
</dbReference>
<evidence type="ECO:0000256" key="2">
    <source>
        <dbReference type="ARBA" id="ARBA00022840"/>
    </source>
</evidence>
<dbReference type="RefSeq" id="WP_085471223.1">
    <property type="nucleotide sequence ID" value="NZ_FXAU01000001.1"/>
</dbReference>
<keyword evidence="7" id="KW-1185">Reference proteome</keyword>
<evidence type="ECO:0000256" key="3">
    <source>
        <dbReference type="ARBA" id="ARBA00023125"/>
    </source>
</evidence>
<dbReference type="GO" id="GO:0016887">
    <property type="term" value="F:ATP hydrolysis activity"/>
    <property type="evidence" value="ECO:0007669"/>
    <property type="project" value="InterPro"/>
</dbReference>
<dbReference type="GO" id="GO:0006298">
    <property type="term" value="P:mismatch repair"/>
    <property type="evidence" value="ECO:0007669"/>
    <property type="project" value="InterPro"/>
</dbReference>
<name>A0A1X7I0X0_9SPHI</name>
<accession>A0A1X7I0X0</accession>
<keyword evidence="2" id="KW-0067">ATP-binding</keyword>
<evidence type="ECO:0000256" key="1">
    <source>
        <dbReference type="ARBA" id="ARBA00022741"/>
    </source>
</evidence>
<dbReference type="PANTHER" id="PTHR11361:SF14">
    <property type="entry name" value="DNA MISMATCH REPAIR PROTEIN MUTS, TYPE 2"/>
    <property type="match status" value="1"/>
</dbReference>
<dbReference type="GO" id="GO:0004519">
    <property type="term" value="F:endonuclease activity"/>
    <property type="evidence" value="ECO:0007669"/>
    <property type="project" value="InterPro"/>
</dbReference>
<dbReference type="GO" id="GO:0005524">
    <property type="term" value="F:ATP binding"/>
    <property type="evidence" value="ECO:0007669"/>
    <property type="project" value="UniProtKB-KW"/>
</dbReference>
<dbReference type="Proteomes" id="UP000192980">
    <property type="component" value="Unassembled WGS sequence"/>
</dbReference>
<protein>
    <submittedName>
        <fullName evidence="6">DNA mismatch repair protein MutS2</fullName>
    </submittedName>
</protein>
<evidence type="ECO:0000313" key="7">
    <source>
        <dbReference type="Proteomes" id="UP000192980"/>
    </source>
</evidence>
<dbReference type="InterPro" id="IPR036187">
    <property type="entry name" value="DNA_mismatch_repair_MutS_sf"/>
</dbReference>
<gene>
    <name evidence="6" type="ORF">SAMN05660862_0326</name>
</gene>
<dbReference type="SUPFAM" id="SSF52540">
    <property type="entry name" value="P-loop containing nucleoside triphosphate hydrolases"/>
    <property type="match status" value="1"/>
</dbReference>
<dbReference type="SUPFAM" id="SSF48334">
    <property type="entry name" value="DNA repair protein MutS, domain III"/>
    <property type="match status" value="1"/>
</dbReference>
<sequence length="532" mass="59262">MIYPNNFEQRIGIDTIRHYIIEKCLSTLGTSCVQAMSFSTDWSTIEQWLMETEEFTRILNNKETFPIDFYLDMRDTLRQVEHDFTLWFSEEDTAGLMNSLQTLSDIVDFFQRAKVGAGRPKYPALLQAADRIKTFPAVIEQANNILDKSFKIKDNASSTLAQIRRGKIEATKAISRHMEAAMRQAKADGLISKDMQPSVRFGIQLIPVNATHKRKIKGVVHDGSGSGKTVYIEPEAVAEASNKLKELERTERQEVIRILTVFTNLVRPAIQEMLDGYNFLGTIDFIRAKAAFCIRINAVKPVLVDTPQIRWSKAVHPLLHIALLQENKTAHPLDITLEQQARILLISGANAGGKSLCLKTVALLQYMLQCGLLIPVEAGSEAGIFAHILMDIGDGQSMENSLSTYTSHLSNMKVFLQECHNKTLILIDEFGGGTEPQIGGAIAETLLERFNERGCFGIITTHFQNLKHYADRTAGVINGAMLYDVQQMKPCYQLAIGQPGSSYAVEVARNIGLPEDIIEAASVKVTRSAEIV</sequence>
<keyword evidence="1" id="KW-0547">Nucleotide-binding</keyword>
<keyword evidence="3" id="KW-0238">DNA-binding</keyword>
<dbReference type="OrthoDB" id="9808166at2"/>
<dbReference type="NCBIfam" id="TIGR01069">
    <property type="entry name" value="mutS2"/>
    <property type="match status" value="1"/>
</dbReference>
<feature type="domain" description="DNA mismatch repair proteins mutS family" evidence="5">
    <location>
        <begin position="341"/>
        <end position="526"/>
    </location>
</feature>
<dbReference type="GO" id="GO:0045910">
    <property type="term" value="P:negative regulation of DNA recombination"/>
    <property type="evidence" value="ECO:0007669"/>
    <property type="project" value="InterPro"/>
</dbReference>
<evidence type="ECO:0000259" key="5">
    <source>
        <dbReference type="SMART" id="SM00534"/>
    </source>
</evidence>
<evidence type="ECO:0000259" key="4">
    <source>
        <dbReference type="SMART" id="SM00533"/>
    </source>
</evidence>
<dbReference type="GO" id="GO:0140664">
    <property type="term" value="F:ATP-dependent DNA damage sensor activity"/>
    <property type="evidence" value="ECO:0007669"/>
    <property type="project" value="InterPro"/>
</dbReference>
<evidence type="ECO:0000313" key="6">
    <source>
        <dbReference type="EMBL" id="SMG07831.1"/>
    </source>
</evidence>
<dbReference type="InterPro" id="IPR007696">
    <property type="entry name" value="DNA_mismatch_repair_MutS_core"/>
</dbReference>
<dbReference type="STRING" id="561061.SAMN05660862_0326"/>
<dbReference type="AlphaFoldDB" id="A0A1X7I0X0"/>
<dbReference type="SMART" id="SM00533">
    <property type="entry name" value="MUTSd"/>
    <property type="match status" value="1"/>
</dbReference>
<reference evidence="6 7" key="1">
    <citation type="submission" date="2017-04" db="EMBL/GenBank/DDBJ databases">
        <authorList>
            <person name="Afonso C.L."/>
            <person name="Miller P.J."/>
            <person name="Scott M.A."/>
            <person name="Spackman E."/>
            <person name="Goraichik I."/>
            <person name="Dimitrov K.M."/>
            <person name="Suarez D.L."/>
            <person name="Swayne D.E."/>
        </authorList>
    </citation>
    <scope>NUCLEOTIDE SEQUENCE [LARGE SCALE GENOMIC DNA]</scope>
    <source>
        <strain evidence="6 7">DSM 22418</strain>
    </source>
</reference>
<organism evidence="6 7">
    <name type="scientific">Sphingobacterium psychroaquaticum</name>
    <dbReference type="NCBI Taxonomy" id="561061"/>
    <lineage>
        <taxon>Bacteria</taxon>
        <taxon>Pseudomonadati</taxon>
        <taxon>Bacteroidota</taxon>
        <taxon>Sphingobacteriia</taxon>
        <taxon>Sphingobacteriales</taxon>
        <taxon>Sphingobacteriaceae</taxon>
        <taxon>Sphingobacterium</taxon>
    </lineage>
</organism>
<dbReference type="SMART" id="SM00534">
    <property type="entry name" value="MUTSac"/>
    <property type="match status" value="1"/>
</dbReference>
<dbReference type="Pfam" id="PF00488">
    <property type="entry name" value="MutS_V"/>
    <property type="match status" value="1"/>
</dbReference>